<gene>
    <name evidence="2" type="ORF">PGT21_008780</name>
</gene>
<accession>A0A5B0QHS4</accession>
<reference evidence="2 3" key="1">
    <citation type="submission" date="2019-05" db="EMBL/GenBank/DDBJ databases">
        <title>Emergence of the Ug99 lineage of the wheat stem rust pathogen through somatic hybridization.</title>
        <authorList>
            <person name="Li F."/>
            <person name="Upadhyaya N.M."/>
            <person name="Sperschneider J."/>
            <person name="Matny O."/>
            <person name="Nguyen-Phuc H."/>
            <person name="Mago R."/>
            <person name="Raley C."/>
            <person name="Miller M.E."/>
            <person name="Silverstein K.A.T."/>
            <person name="Henningsen E."/>
            <person name="Hirsch C.D."/>
            <person name="Visser B."/>
            <person name="Pretorius Z.A."/>
            <person name="Steffenson B.J."/>
            <person name="Schwessinger B."/>
            <person name="Dodds P.N."/>
            <person name="Figueroa M."/>
        </authorList>
    </citation>
    <scope>NUCLEOTIDE SEQUENCE [LARGE SCALE GENOMIC DNA]</scope>
    <source>
        <strain evidence="2">21-0</strain>
    </source>
</reference>
<dbReference type="AlphaFoldDB" id="A0A5B0QHS4"/>
<name>A0A5B0QHS4_PUCGR</name>
<dbReference type="EMBL" id="VSWC01000015">
    <property type="protein sequence ID" value="KAA1112761.1"/>
    <property type="molecule type" value="Genomic_DNA"/>
</dbReference>
<feature type="signal peptide" evidence="1">
    <location>
        <begin position="1"/>
        <end position="28"/>
    </location>
</feature>
<evidence type="ECO:0000313" key="3">
    <source>
        <dbReference type="Proteomes" id="UP000324748"/>
    </source>
</evidence>
<feature type="chain" id="PRO_5023132348" description="C2H2-type domain-containing protein" evidence="1">
    <location>
        <begin position="29"/>
        <end position="117"/>
    </location>
</feature>
<dbReference type="Proteomes" id="UP000324748">
    <property type="component" value="Unassembled WGS sequence"/>
</dbReference>
<evidence type="ECO:0008006" key="4">
    <source>
        <dbReference type="Google" id="ProtNLM"/>
    </source>
</evidence>
<sequence length="117" mass="12808">MTFPSEYPATALMWAVLLGLVLVQVGGAVHIKCRNKNCNGDIAEMSLGRSGSQCPQTFSCRHGFSHEPCTSTNVQLLNYKCTTCGHKWESSNCIHEQFLHKMPACPTHDNNNHGGSS</sequence>
<comment type="caution">
    <text evidence="2">The sequence shown here is derived from an EMBL/GenBank/DDBJ whole genome shotgun (WGS) entry which is preliminary data.</text>
</comment>
<evidence type="ECO:0000256" key="1">
    <source>
        <dbReference type="SAM" id="SignalP"/>
    </source>
</evidence>
<protein>
    <recommendedName>
        <fullName evidence="4">C2H2-type domain-containing protein</fullName>
    </recommendedName>
</protein>
<organism evidence="2 3">
    <name type="scientific">Puccinia graminis f. sp. tritici</name>
    <dbReference type="NCBI Taxonomy" id="56615"/>
    <lineage>
        <taxon>Eukaryota</taxon>
        <taxon>Fungi</taxon>
        <taxon>Dikarya</taxon>
        <taxon>Basidiomycota</taxon>
        <taxon>Pucciniomycotina</taxon>
        <taxon>Pucciniomycetes</taxon>
        <taxon>Pucciniales</taxon>
        <taxon>Pucciniaceae</taxon>
        <taxon>Puccinia</taxon>
    </lineage>
</organism>
<proteinExistence type="predicted"/>
<keyword evidence="1" id="KW-0732">Signal</keyword>
<keyword evidence="3" id="KW-1185">Reference proteome</keyword>
<evidence type="ECO:0000313" key="2">
    <source>
        <dbReference type="EMBL" id="KAA1112761.1"/>
    </source>
</evidence>